<protein>
    <submittedName>
        <fullName evidence="2">ATP-dependent RNA helicase DHX37</fullName>
    </submittedName>
</protein>
<name>A0AC34F104_9BILA</name>
<reference evidence="2" key="1">
    <citation type="submission" date="2022-11" db="UniProtKB">
        <authorList>
            <consortium name="WormBaseParasite"/>
        </authorList>
    </citation>
    <scope>IDENTIFICATION</scope>
</reference>
<evidence type="ECO:0000313" key="2">
    <source>
        <dbReference type="WBParaSite" id="ES5_v2.g10602.t1"/>
    </source>
</evidence>
<sequence>MPNIPRPSKKRKAPKAAQDEPVKIETTSNENEYSTVGDATELALPSKKKKRKEAAEPLPPPEKRENKKKKERREEVTKAKKKVLSKKKQKALETIKKRKEKKQTLESLFESLQEYQFDAGQGLVSTAHRQDKIKRPEIEIERDPVFPKKIRSVSSSVINAKPQRIQQNYYETDSSGEEEDEAEVEVAVVKEEKPVEKEEEPEIVEIKEVTIAPKVDKEVEENKKQRKERLNKFYKVLECIKGEHIPVLRDPEIEEKRSKLPIFAEEMNIVEAINENAVVIVSSETGSGKTTQIPQFLYESGYTLKGHLIGVTEPRRVAAISMSQRVGVELNDLSKVSYQIRFEGNRTDDTKILFMTDGVLLKELQTDLMLSKYSVIIIDEAHERSMYSDVLIGLLSRICFLRAKKAFPLKLIIMSATLRLADFTQKRLFPSMTPKVIKVEARQFPVQIHFERKTPDDYLEAAYKKVCNVHEKLPDGAILVFLSGQGEVKRLLKLLAQRYPMKGKNVRGHLTKNRDRKKAQKEKLKLSSFSQKASTLLDGKTVASEAVAEDDTKADLDEYGTADCGILDDDFDDSNIHFGGDLPPPPPGLSPLYCLPLYSLLSSAKQQRVFQPPPEGTRLCVIATNVAETSLTIPNIRYVIDSGKEKRRDYDPITGVSQFNIHLISQASAEQRSGRAGRVQAGHAYRLYSSAMFEDFTVFSQPEIMNKPIDQLVLHLKAMNIVKISNFPFPTPPLQDQLEIAEKRLRLMGALSSDGSKDAKVTTLGKTLSMFPLSPPFAKMLAMANQHSLMPYAIYLVSALSVREPMTHILHEKGENTIETQKKMKDVLKQRQKWCGIGQSRRLGDLTVLLKALGAADFGQMNPKQCEDLGLRYKAVIEIRKMRRQLVNLINTSCNLKQEITIDTKLEPPTDEQARLLRQILIACLPNQIAKRVDQSESGEVVPKGAYQCQLLEEYCFIDASSMLYQDQPDFVVYQEIVQFNNKKCLQNLSMVDPEWLTQLAEPYCNFVMPDPEKDIPTFDQSSGQVVQNASVTFGERRWPLKAVKRQMPINILHYKHFARLFLGGHVCLKLAGNVPKMLAPPETMIKPWANLQKRTEKLLNALIAEEILSREKLHENWAKKDDYLLEEYLEWLPSSMHDKIQLKWPPM</sequence>
<accession>A0AC34F104</accession>
<organism evidence="1 2">
    <name type="scientific">Panagrolaimus sp. ES5</name>
    <dbReference type="NCBI Taxonomy" id="591445"/>
    <lineage>
        <taxon>Eukaryota</taxon>
        <taxon>Metazoa</taxon>
        <taxon>Ecdysozoa</taxon>
        <taxon>Nematoda</taxon>
        <taxon>Chromadorea</taxon>
        <taxon>Rhabditida</taxon>
        <taxon>Tylenchina</taxon>
        <taxon>Panagrolaimomorpha</taxon>
        <taxon>Panagrolaimoidea</taxon>
        <taxon>Panagrolaimidae</taxon>
        <taxon>Panagrolaimus</taxon>
    </lineage>
</organism>
<dbReference type="Proteomes" id="UP000887579">
    <property type="component" value="Unplaced"/>
</dbReference>
<dbReference type="WBParaSite" id="ES5_v2.g10602.t1">
    <property type="protein sequence ID" value="ES5_v2.g10602.t1"/>
    <property type="gene ID" value="ES5_v2.g10602"/>
</dbReference>
<evidence type="ECO:0000313" key="1">
    <source>
        <dbReference type="Proteomes" id="UP000887579"/>
    </source>
</evidence>
<proteinExistence type="predicted"/>